<feature type="domain" description="C-type lectin" evidence="1">
    <location>
        <begin position="198"/>
        <end position="320"/>
    </location>
</feature>
<dbReference type="SUPFAM" id="SSF56436">
    <property type="entry name" value="C-type lectin-like"/>
    <property type="match status" value="3"/>
</dbReference>
<feature type="domain" description="C-type lectin" evidence="1">
    <location>
        <begin position="330"/>
        <end position="447"/>
    </location>
</feature>
<name>A0A8J4XZH1_CHIOP</name>
<dbReference type="InterPro" id="IPR016187">
    <property type="entry name" value="CTDL_fold"/>
</dbReference>
<evidence type="ECO:0000313" key="2">
    <source>
        <dbReference type="EMBL" id="KAG0714524.1"/>
    </source>
</evidence>
<gene>
    <name evidence="2" type="primary">MRC2</name>
    <name evidence="2" type="ORF">GWK47_013989</name>
</gene>
<dbReference type="Gene3D" id="3.10.100.10">
    <property type="entry name" value="Mannose-Binding Protein A, subunit A"/>
    <property type="match status" value="3"/>
</dbReference>
<dbReference type="CDD" id="cd00037">
    <property type="entry name" value="CLECT"/>
    <property type="match status" value="3"/>
</dbReference>
<dbReference type="EMBL" id="JACEEZ010020466">
    <property type="protein sequence ID" value="KAG0714524.1"/>
    <property type="molecule type" value="Genomic_DNA"/>
</dbReference>
<dbReference type="Pfam" id="PF00059">
    <property type="entry name" value="Lectin_C"/>
    <property type="match status" value="3"/>
</dbReference>
<accession>A0A8J4XZH1</accession>
<dbReference type="AlphaFoldDB" id="A0A8J4XZH1"/>
<keyword evidence="2" id="KW-0675">Receptor</keyword>
<dbReference type="OrthoDB" id="6328824at2759"/>
<comment type="caution">
    <text evidence="2">The sequence shown here is derived from an EMBL/GenBank/DDBJ whole genome shotgun (WGS) entry which is preliminary data.</text>
</comment>
<dbReference type="InterPro" id="IPR016186">
    <property type="entry name" value="C-type_lectin-like/link_sf"/>
</dbReference>
<dbReference type="InterPro" id="IPR001304">
    <property type="entry name" value="C-type_lectin-like"/>
</dbReference>
<keyword evidence="3" id="KW-1185">Reference proteome</keyword>
<evidence type="ECO:0000313" key="3">
    <source>
        <dbReference type="Proteomes" id="UP000770661"/>
    </source>
</evidence>
<dbReference type="InterPro" id="IPR050828">
    <property type="entry name" value="C-type_lectin/matrix_domain"/>
</dbReference>
<protein>
    <submittedName>
        <fullName evidence="2">C-type mannose receptor 2</fullName>
    </submittedName>
</protein>
<sequence length="458" mass="51108">MVLDILSETPDMSILVLLRVLVLRDRALYLLVMVPSNPGSATLLNFSSVSVEIKPRLDLGRSPNALFGSLKSFTFEGTLAVVAARDTNSTRVECQPPFVAVGGRCLHLEHNLSGTWHAMRKFCQDLGGDLINLADLNFYGDVILYINSLNLPKTSSYWIGATDEAVEGFWQWTDGTAVRMGTPFWSNFAECHSPFTEVGGRCLHLDHSVSCTWAKMRQYCTALGGDLVNLGDVKVYEDVLMYIRVLDLPKVHFWIGASDQEQDGHWVWTDRTPVKMGTPFWANYGGDNTQMPAGGTNQNCALLDVNLHYYFNDYDCQSHRVECQPPFVAVGGRCLHAEHTISGTWHAMRKFCQDLGGDLINLADLNFYGDVILYINSFNVPKIGYWIGATDEAVEGFWQWTDGTAVRMGTPFWANTGSNTQMPTGGTTQNCVMLDGNMHYYFNDYNCPAVNVHPLCQL</sequence>
<feature type="domain" description="C-type lectin" evidence="1">
    <location>
        <begin position="101"/>
        <end position="205"/>
    </location>
</feature>
<dbReference type="Proteomes" id="UP000770661">
    <property type="component" value="Unassembled WGS sequence"/>
</dbReference>
<proteinExistence type="predicted"/>
<dbReference type="PANTHER" id="PTHR45710:SF26">
    <property type="entry name" value="RH26557P"/>
    <property type="match status" value="1"/>
</dbReference>
<organism evidence="2 3">
    <name type="scientific">Chionoecetes opilio</name>
    <name type="common">Atlantic snow crab</name>
    <name type="synonym">Cancer opilio</name>
    <dbReference type="NCBI Taxonomy" id="41210"/>
    <lineage>
        <taxon>Eukaryota</taxon>
        <taxon>Metazoa</taxon>
        <taxon>Ecdysozoa</taxon>
        <taxon>Arthropoda</taxon>
        <taxon>Crustacea</taxon>
        <taxon>Multicrustacea</taxon>
        <taxon>Malacostraca</taxon>
        <taxon>Eumalacostraca</taxon>
        <taxon>Eucarida</taxon>
        <taxon>Decapoda</taxon>
        <taxon>Pleocyemata</taxon>
        <taxon>Brachyura</taxon>
        <taxon>Eubrachyura</taxon>
        <taxon>Majoidea</taxon>
        <taxon>Majidae</taxon>
        <taxon>Chionoecetes</taxon>
    </lineage>
</organism>
<reference evidence="2" key="1">
    <citation type="submission" date="2020-07" db="EMBL/GenBank/DDBJ databases">
        <title>The High-quality genome of the commercially important snow crab, Chionoecetes opilio.</title>
        <authorList>
            <person name="Jeong J.-H."/>
            <person name="Ryu S."/>
        </authorList>
    </citation>
    <scope>NUCLEOTIDE SEQUENCE</scope>
    <source>
        <strain evidence="2">MADBK_172401_WGS</strain>
        <tissue evidence="2">Digestive gland</tissue>
    </source>
</reference>
<dbReference type="SMART" id="SM00034">
    <property type="entry name" value="CLECT"/>
    <property type="match status" value="3"/>
</dbReference>
<dbReference type="PROSITE" id="PS50041">
    <property type="entry name" value="C_TYPE_LECTIN_2"/>
    <property type="match status" value="3"/>
</dbReference>
<evidence type="ECO:0000259" key="1">
    <source>
        <dbReference type="PROSITE" id="PS50041"/>
    </source>
</evidence>
<dbReference type="PANTHER" id="PTHR45710">
    <property type="entry name" value="C-TYPE LECTIN DOMAIN-CONTAINING PROTEIN 180"/>
    <property type="match status" value="1"/>
</dbReference>